<dbReference type="STRING" id="98403.A0A151GMT8"/>
<evidence type="ECO:0000313" key="1">
    <source>
        <dbReference type="EMBL" id="KYK58427.1"/>
    </source>
</evidence>
<gene>
    <name evidence="1" type="ORF">DCS_05442</name>
</gene>
<accession>A0A151GMT8</accession>
<name>A0A151GMT8_DRECN</name>
<dbReference type="GeneID" id="63718085"/>
<sequence length="325" mass="36546">MHGMPSSHVNLPSYFEDNKPASRKMDFLGKFKWRSIEDCDDGTLIPAKYTTSFSIGELEELQIIEATDHATYHDDGPELLVDGCIVLCAAEDNEALGKVELDVISNDEELTPDLQVVNDGNHRTIKIMTPSRAALWPLLKGDPCIQMRIIVRVPRRDWLRVFRLESANLKIHIMSGLTLQAADKTSIHSDKSDVIAPMHTELQLPAPYMIMSREISIRSHEGLISGWYPLYDRLHINCKSHITVQVTPQLVDKNPPWETRFLQEDGEGTTEISSFLSTGTFGTKSNDKTNTGHVEIVYIHGEDVKDSVVTMETTDGVLSWVIAKY</sequence>
<keyword evidence="2" id="KW-1185">Reference proteome</keyword>
<dbReference type="EMBL" id="LAYC01000002">
    <property type="protein sequence ID" value="KYK58427.1"/>
    <property type="molecule type" value="Genomic_DNA"/>
</dbReference>
<dbReference type="Proteomes" id="UP000076580">
    <property type="component" value="Chromosome 02"/>
</dbReference>
<comment type="caution">
    <text evidence="1">The sequence shown here is derived from an EMBL/GenBank/DDBJ whole genome shotgun (WGS) entry which is preliminary data.</text>
</comment>
<dbReference type="InParanoid" id="A0A151GMT8"/>
<evidence type="ECO:0000313" key="2">
    <source>
        <dbReference type="Proteomes" id="UP000076580"/>
    </source>
</evidence>
<protein>
    <submittedName>
        <fullName evidence="1">Uncharacterized protein</fullName>
    </submittedName>
</protein>
<dbReference type="AlphaFoldDB" id="A0A151GMT8"/>
<reference evidence="1 2" key="1">
    <citation type="journal article" date="2016" name="Sci. Rep.">
        <title>Insights into Adaptations to a Near-Obligate Nematode Endoparasitic Lifestyle from the Finished Genome of Drechmeria coniospora.</title>
        <authorList>
            <person name="Zhang L."/>
            <person name="Zhou Z."/>
            <person name="Guo Q."/>
            <person name="Fokkens L."/>
            <person name="Miskei M."/>
            <person name="Pocsi I."/>
            <person name="Zhang W."/>
            <person name="Chen M."/>
            <person name="Wang L."/>
            <person name="Sun Y."/>
            <person name="Donzelli B.G."/>
            <person name="Gibson D.M."/>
            <person name="Nelson D.R."/>
            <person name="Luo J.G."/>
            <person name="Rep M."/>
            <person name="Liu H."/>
            <person name="Yang S."/>
            <person name="Wang J."/>
            <person name="Krasnoff S.B."/>
            <person name="Xu Y."/>
            <person name="Molnar I."/>
            <person name="Lin M."/>
        </authorList>
    </citation>
    <scope>NUCLEOTIDE SEQUENCE [LARGE SCALE GENOMIC DNA]</scope>
    <source>
        <strain evidence="1 2">ARSEF 6962</strain>
    </source>
</reference>
<proteinExistence type="predicted"/>
<dbReference type="RefSeq" id="XP_040657779.1">
    <property type="nucleotide sequence ID" value="XM_040802746.1"/>
</dbReference>
<organism evidence="1 2">
    <name type="scientific">Drechmeria coniospora</name>
    <name type="common">Nematophagous fungus</name>
    <name type="synonym">Meria coniospora</name>
    <dbReference type="NCBI Taxonomy" id="98403"/>
    <lineage>
        <taxon>Eukaryota</taxon>
        <taxon>Fungi</taxon>
        <taxon>Dikarya</taxon>
        <taxon>Ascomycota</taxon>
        <taxon>Pezizomycotina</taxon>
        <taxon>Sordariomycetes</taxon>
        <taxon>Hypocreomycetidae</taxon>
        <taxon>Hypocreales</taxon>
        <taxon>Ophiocordycipitaceae</taxon>
        <taxon>Drechmeria</taxon>
    </lineage>
</organism>